<sequence>MQKNNSTISKTESKNIALSIQFSLDGFSFCVVNSLKNNIVYFKEYQFKETQNSPESLLEEIKVIFKNDANLQLEYNNVTVIHENNLAALVPNQFFNEDSLANYLSLNIKTLKNDFITFDEIDIIDAKNVYIPYVNINNYLFQNFGEFEYKHHNTILLEKLLKVNTSDKKVMYINVSKNTFDLIVLENNKLILSNSFSYISKEDFIYYVLFTAEQLQLDTMDFQLYFMGNITKLDAIYKITYKYIKNVFFLESNNSIFKELKIANHSNYILLGT</sequence>
<dbReference type="Proteomes" id="UP000092584">
    <property type="component" value="Unassembled WGS sequence"/>
</dbReference>
<gene>
    <name evidence="1" type="ORF">LPB3_04840</name>
</gene>
<dbReference type="InterPro" id="IPR024213">
    <property type="entry name" value="DUF3822"/>
</dbReference>
<evidence type="ECO:0000313" key="2">
    <source>
        <dbReference type="Proteomes" id="UP000092584"/>
    </source>
</evidence>
<evidence type="ECO:0008006" key="3">
    <source>
        <dbReference type="Google" id="ProtNLM"/>
    </source>
</evidence>
<dbReference type="CDD" id="cd24013">
    <property type="entry name" value="ASKHA_ATPase_BT3980-like"/>
    <property type="match status" value="1"/>
</dbReference>
<keyword evidence="2" id="KW-1185">Reference proteome</keyword>
<dbReference type="AlphaFoldDB" id="A0A1B8TZT2"/>
<comment type="caution">
    <text evidence="1">The sequence shown here is derived from an EMBL/GenBank/DDBJ whole genome shotgun (WGS) entry which is preliminary data.</text>
</comment>
<proteinExistence type="predicted"/>
<dbReference type="KEGG" id="pob:LPB03_00265"/>
<dbReference type="Gene3D" id="3.30.420.250">
    <property type="match status" value="1"/>
</dbReference>
<organism evidence="1 2">
    <name type="scientific">Polaribacter vadi</name>
    <dbReference type="NCBI Taxonomy" id="1774273"/>
    <lineage>
        <taxon>Bacteria</taxon>
        <taxon>Pseudomonadati</taxon>
        <taxon>Bacteroidota</taxon>
        <taxon>Flavobacteriia</taxon>
        <taxon>Flavobacteriales</taxon>
        <taxon>Flavobacteriaceae</taxon>
    </lineage>
</organism>
<evidence type="ECO:0000313" key="1">
    <source>
        <dbReference type="EMBL" id="OBY65138.1"/>
    </source>
</evidence>
<reference evidence="2" key="1">
    <citation type="submission" date="2016-02" db="EMBL/GenBank/DDBJ databases">
        <authorList>
            <person name="Shin S.-K."/>
            <person name="Yi H."/>
            <person name="Kim E."/>
        </authorList>
    </citation>
    <scope>NUCLEOTIDE SEQUENCE [LARGE SCALE GENOMIC DNA]</scope>
    <source>
        <strain evidence="2">LPB0003</strain>
    </source>
</reference>
<dbReference type="EMBL" id="LSFM01000019">
    <property type="protein sequence ID" value="OBY65138.1"/>
    <property type="molecule type" value="Genomic_DNA"/>
</dbReference>
<dbReference type="Pfam" id="PF12864">
    <property type="entry name" value="DUF3822"/>
    <property type="match status" value="1"/>
</dbReference>
<name>A0A1B8TZT2_9FLAO</name>
<dbReference type="STRING" id="1774273.LPB03_00265"/>
<dbReference type="Gene3D" id="3.30.420.260">
    <property type="match status" value="1"/>
</dbReference>
<accession>A0A1B8TZT2</accession>
<protein>
    <recommendedName>
        <fullName evidence="3">DUF3822 domain-containing protein</fullName>
    </recommendedName>
</protein>